<gene>
    <name evidence="1" type="ORF">CMV_009258</name>
</gene>
<dbReference type="AlphaFoldDB" id="A0A8J4RN56"/>
<proteinExistence type="predicted"/>
<comment type="caution">
    <text evidence="1">The sequence shown here is derived from an EMBL/GenBank/DDBJ whole genome shotgun (WGS) entry which is preliminary data.</text>
</comment>
<organism evidence="1 2">
    <name type="scientific">Castanea mollissima</name>
    <name type="common">Chinese chestnut</name>
    <dbReference type="NCBI Taxonomy" id="60419"/>
    <lineage>
        <taxon>Eukaryota</taxon>
        <taxon>Viridiplantae</taxon>
        <taxon>Streptophyta</taxon>
        <taxon>Embryophyta</taxon>
        <taxon>Tracheophyta</taxon>
        <taxon>Spermatophyta</taxon>
        <taxon>Magnoliopsida</taxon>
        <taxon>eudicotyledons</taxon>
        <taxon>Gunneridae</taxon>
        <taxon>Pentapetalae</taxon>
        <taxon>rosids</taxon>
        <taxon>fabids</taxon>
        <taxon>Fagales</taxon>
        <taxon>Fagaceae</taxon>
        <taxon>Castanea</taxon>
    </lineage>
</organism>
<dbReference type="Proteomes" id="UP000737018">
    <property type="component" value="Unassembled WGS sequence"/>
</dbReference>
<protein>
    <submittedName>
        <fullName evidence="1">Uncharacterized protein</fullName>
    </submittedName>
</protein>
<evidence type="ECO:0000313" key="2">
    <source>
        <dbReference type="Proteomes" id="UP000737018"/>
    </source>
</evidence>
<reference evidence="1" key="1">
    <citation type="submission" date="2020-03" db="EMBL/GenBank/DDBJ databases">
        <title>Castanea mollissima Vanexum genome sequencing.</title>
        <authorList>
            <person name="Staton M."/>
        </authorList>
    </citation>
    <scope>NUCLEOTIDE SEQUENCE</scope>
    <source>
        <tissue evidence="1">Leaf</tissue>
    </source>
</reference>
<evidence type="ECO:0000313" key="1">
    <source>
        <dbReference type="EMBL" id="KAF3966661.1"/>
    </source>
</evidence>
<dbReference type="EMBL" id="JRKL02001011">
    <property type="protein sequence ID" value="KAF3966661.1"/>
    <property type="molecule type" value="Genomic_DNA"/>
</dbReference>
<accession>A0A8J4RN56</accession>
<name>A0A8J4RN56_9ROSI</name>
<keyword evidence="2" id="KW-1185">Reference proteome</keyword>
<sequence length="128" mass="13814">MVFTAGCSGDGMPSSQVEMDIDGIMGETEKGVEEVMEAEITEVNAAKTQLGEVVASATLNISRACLKHIDPKLRRQRNRNVECPISSSNLTMDNMIEELEPQANPQEHHIVGMEGMQAVEGGESPGLE</sequence>